<dbReference type="EMBL" id="PKMF04000977">
    <property type="protein sequence ID" value="KAK7815846.1"/>
    <property type="molecule type" value="Genomic_DNA"/>
</dbReference>
<gene>
    <name evidence="1" type="ORF">CFP56_001087</name>
</gene>
<name>A0AAW0INX4_QUESU</name>
<dbReference type="AlphaFoldDB" id="A0AAW0INX4"/>
<keyword evidence="2" id="KW-1185">Reference proteome</keyword>
<accession>A0AAW0INX4</accession>
<comment type="caution">
    <text evidence="1">The sequence shown here is derived from an EMBL/GenBank/DDBJ whole genome shotgun (WGS) entry which is preliminary data.</text>
</comment>
<evidence type="ECO:0000313" key="2">
    <source>
        <dbReference type="Proteomes" id="UP000237347"/>
    </source>
</evidence>
<dbReference type="Proteomes" id="UP000237347">
    <property type="component" value="Unassembled WGS sequence"/>
</dbReference>
<proteinExistence type="predicted"/>
<organism evidence="1 2">
    <name type="scientific">Quercus suber</name>
    <name type="common">Cork oak</name>
    <dbReference type="NCBI Taxonomy" id="58331"/>
    <lineage>
        <taxon>Eukaryota</taxon>
        <taxon>Viridiplantae</taxon>
        <taxon>Streptophyta</taxon>
        <taxon>Embryophyta</taxon>
        <taxon>Tracheophyta</taxon>
        <taxon>Spermatophyta</taxon>
        <taxon>Magnoliopsida</taxon>
        <taxon>eudicotyledons</taxon>
        <taxon>Gunneridae</taxon>
        <taxon>Pentapetalae</taxon>
        <taxon>rosids</taxon>
        <taxon>fabids</taxon>
        <taxon>Fagales</taxon>
        <taxon>Fagaceae</taxon>
        <taxon>Quercus</taxon>
    </lineage>
</organism>
<evidence type="ECO:0000313" key="1">
    <source>
        <dbReference type="EMBL" id="KAK7815846.1"/>
    </source>
</evidence>
<protein>
    <submittedName>
        <fullName evidence="1">Uncharacterized protein</fullName>
    </submittedName>
</protein>
<reference evidence="1 2" key="1">
    <citation type="journal article" date="2018" name="Sci. Data">
        <title>The draft genome sequence of cork oak.</title>
        <authorList>
            <person name="Ramos A.M."/>
            <person name="Usie A."/>
            <person name="Barbosa P."/>
            <person name="Barros P.M."/>
            <person name="Capote T."/>
            <person name="Chaves I."/>
            <person name="Simoes F."/>
            <person name="Abreu I."/>
            <person name="Carrasquinho I."/>
            <person name="Faro C."/>
            <person name="Guimaraes J.B."/>
            <person name="Mendonca D."/>
            <person name="Nobrega F."/>
            <person name="Rodrigues L."/>
            <person name="Saibo N.J.M."/>
            <person name="Varela M.C."/>
            <person name="Egas C."/>
            <person name="Matos J."/>
            <person name="Miguel C.M."/>
            <person name="Oliveira M.M."/>
            <person name="Ricardo C.P."/>
            <person name="Goncalves S."/>
        </authorList>
    </citation>
    <scope>NUCLEOTIDE SEQUENCE [LARGE SCALE GENOMIC DNA]</scope>
    <source>
        <strain evidence="2">cv. HL8</strain>
    </source>
</reference>
<sequence>MHPKYPSSKMINYMGWPRFLKIGNTVSSCFSLSNNLNASSLFSLSTSSPPPPLVLLTLLSPAVSPSSRTPTSSSFNPNTSSLSSSTRFHGLYSTSSPLFAPIASLDFNHESTSSFPAGESWAKNCSNFESLSWERFHEVDEGGSLPLLLEEEKNLGMKLGLWICGVWGCECDFGEIRVRRRRCEGFGRRRESMVVKGFRNGKKGPGQSGCRNWAVNGSIEANKTVGYCSRRVTELN</sequence>